<dbReference type="Pfam" id="PF03683">
    <property type="entry name" value="UPF0175"/>
    <property type="match status" value="1"/>
</dbReference>
<gene>
    <name evidence="2" type="ORF">PDESU_06337</name>
</gene>
<dbReference type="Proteomes" id="UP000366872">
    <property type="component" value="Unassembled WGS sequence"/>
</dbReference>
<protein>
    <submittedName>
        <fullName evidence="2">Uncharacterized protein</fullName>
    </submittedName>
</protein>
<accession>A0A6C2UCB5</accession>
<evidence type="ECO:0000313" key="3">
    <source>
        <dbReference type="Proteomes" id="UP000366872"/>
    </source>
</evidence>
<dbReference type="InterPro" id="IPR005368">
    <property type="entry name" value="UPF0175"/>
</dbReference>
<dbReference type="NCBIfam" id="TIGR01552">
    <property type="entry name" value="phd_fam"/>
    <property type="match status" value="1"/>
</dbReference>
<sequence>MQTAIDVFSSRDLRNKAGKLIKEAEAGHLSIITKHGRPAAITLPFDARLLEQGAHHHLAATLFEQKQVTLVQAAKIAGLSVEDFLEVLSVSNIDAVDYNATELEDELSVFE</sequence>
<name>A0A6C2UCB5_PONDE</name>
<evidence type="ECO:0000256" key="1">
    <source>
        <dbReference type="ARBA" id="ARBA00009981"/>
    </source>
</evidence>
<organism evidence="2 3">
    <name type="scientific">Pontiella desulfatans</name>
    <dbReference type="NCBI Taxonomy" id="2750659"/>
    <lineage>
        <taxon>Bacteria</taxon>
        <taxon>Pseudomonadati</taxon>
        <taxon>Kiritimatiellota</taxon>
        <taxon>Kiritimatiellia</taxon>
        <taxon>Kiritimatiellales</taxon>
        <taxon>Pontiellaceae</taxon>
        <taxon>Pontiella</taxon>
    </lineage>
</organism>
<keyword evidence="3" id="KW-1185">Reference proteome</keyword>
<evidence type="ECO:0000313" key="2">
    <source>
        <dbReference type="EMBL" id="VGO17735.1"/>
    </source>
</evidence>
<dbReference type="AlphaFoldDB" id="A0A6C2UCB5"/>
<reference evidence="2 3" key="1">
    <citation type="submission" date="2019-04" db="EMBL/GenBank/DDBJ databases">
        <authorList>
            <person name="Van Vliet M D."/>
        </authorList>
    </citation>
    <scope>NUCLEOTIDE SEQUENCE [LARGE SCALE GENOMIC DNA]</scope>
    <source>
        <strain evidence="2 3">F1</strain>
    </source>
</reference>
<comment type="similarity">
    <text evidence="1">Belongs to the phD/YefM antitoxin family.</text>
</comment>
<dbReference type="EMBL" id="CAAHFG010000005">
    <property type="protein sequence ID" value="VGO17735.1"/>
    <property type="molecule type" value="Genomic_DNA"/>
</dbReference>
<dbReference type="InterPro" id="IPR036165">
    <property type="entry name" value="YefM-like_sf"/>
</dbReference>
<dbReference type="Gene3D" id="3.40.1620.10">
    <property type="entry name" value="YefM-like domain"/>
    <property type="match status" value="1"/>
</dbReference>
<dbReference type="RefSeq" id="WP_136083216.1">
    <property type="nucleotide sequence ID" value="NZ_CAAHFG010000005.1"/>
</dbReference>
<proteinExistence type="inferred from homology"/>
<dbReference type="SUPFAM" id="SSF143120">
    <property type="entry name" value="YefM-like"/>
    <property type="match status" value="1"/>
</dbReference>